<dbReference type="Pfam" id="PF00808">
    <property type="entry name" value="CBFD_NFYB_HMF"/>
    <property type="match status" value="1"/>
</dbReference>
<dbReference type="GO" id="GO:0005634">
    <property type="term" value="C:nucleus"/>
    <property type="evidence" value="ECO:0007669"/>
    <property type="project" value="UniProtKB-SubCell"/>
</dbReference>
<gene>
    <name evidence="5" type="ORF">SO802_011302</name>
</gene>
<keyword evidence="3" id="KW-1133">Transmembrane helix</keyword>
<keyword evidence="3" id="KW-0472">Membrane</keyword>
<dbReference type="GO" id="GO:0000976">
    <property type="term" value="F:transcription cis-regulatory region binding"/>
    <property type="evidence" value="ECO:0007669"/>
    <property type="project" value="TreeGrafter"/>
</dbReference>
<keyword evidence="6" id="KW-1185">Reference proteome</keyword>
<dbReference type="InterPro" id="IPR050568">
    <property type="entry name" value="Transcr_DNA_Rep_Reg"/>
</dbReference>
<evidence type="ECO:0000256" key="3">
    <source>
        <dbReference type="SAM" id="Phobius"/>
    </source>
</evidence>
<protein>
    <recommendedName>
        <fullName evidence="4">Transcription factor CBF/NF-Y/archaeal histone domain-containing protein</fullName>
    </recommendedName>
</protein>
<reference evidence="5 6" key="1">
    <citation type="submission" date="2024-01" db="EMBL/GenBank/DDBJ databases">
        <title>A telomere-to-telomere, gap-free genome of sweet tea (Lithocarpus litseifolius).</title>
        <authorList>
            <person name="Zhou J."/>
        </authorList>
    </citation>
    <scope>NUCLEOTIDE SEQUENCE [LARGE SCALE GENOMIC DNA]</scope>
    <source>
        <strain evidence="5">Zhou-2022a</strain>
        <tissue evidence="5">Leaf</tissue>
    </source>
</reference>
<comment type="subcellular location">
    <subcellularLocation>
        <location evidence="1">Nucleus</location>
    </subcellularLocation>
</comment>
<dbReference type="GO" id="GO:0046982">
    <property type="term" value="F:protein heterodimerization activity"/>
    <property type="evidence" value="ECO:0007669"/>
    <property type="project" value="InterPro"/>
</dbReference>
<dbReference type="AlphaFoldDB" id="A0AAW2D4Y0"/>
<dbReference type="GO" id="GO:0006355">
    <property type="term" value="P:regulation of DNA-templated transcription"/>
    <property type="evidence" value="ECO:0007669"/>
    <property type="project" value="TreeGrafter"/>
</dbReference>
<dbReference type="SUPFAM" id="SSF47113">
    <property type="entry name" value="Histone-fold"/>
    <property type="match status" value="1"/>
</dbReference>
<name>A0AAW2D4Y0_9ROSI</name>
<dbReference type="Gene3D" id="1.10.20.10">
    <property type="entry name" value="Histone, subunit A"/>
    <property type="match status" value="1"/>
</dbReference>
<accession>A0AAW2D4Y0</accession>
<keyword evidence="2" id="KW-0539">Nucleus</keyword>
<dbReference type="Proteomes" id="UP001459277">
    <property type="component" value="Unassembled WGS sequence"/>
</dbReference>
<organism evidence="5 6">
    <name type="scientific">Lithocarpus litseifolius</name>
    <dbReference type="NCBI Taxonomy" id="425828"/>
    <lineage>
        <taxon>Eukaryota</taxon>
        <taxon>Viridiplantae</taxon>
        <taxon>Streptophyta</taxon>
        <taxon>Embryophyta</taxon>
        <taxon>Tracheophyta</taxon>
        <taxon>Spermatophyta</taxon>
        <taxon>Magnoliopsida</taxon>
        <taxon>eudicotyledons</taxon>
        <taxon>Gunneridae</taxon>
        <taxon>Pentapetalae</taxon>
        <taxon>rosids</taxon>
        <taxon>fabids</taxon>
        <taxon>Fagales</taxon>
        <taxon>Fagaceae</taxon>
        <taxon>Lithocarpus</taxon>
    </lineage>
</organism>
<evidence type="ECO:0000313" key="6">
    <source>
        <dbReference type="Proteomes" id="UP001459277"/>
    </source>
</evidence>
<keyword evidence="3" id="KW-0812">Transmembrane</keyword>
<evidence type="ECO:0000256" key="2">
    <source>
        <dbReference type="ARBA" id="ARBA00023242"/>
    </source>
</evidence>
<sequence length="119" mass="14058">MKPKSKQVKPKLIFFSSHVFCISCFTSVELLRVHNRSRFLVKKIRKLDNDINKVNSEALFLIPCSAELFLQFLAEKSTEITTERKRKIVKLEHIQIAVKKHQPTSDFLYVEFGFWRSWA</sequence>
<dbReference type="PANTHER" id="PTHR10252">
    <property type="entry name" value="HISTONE-LIKE TRANSCRIPTION FACTOR CCAAT-RELATED"/>
    <property type="match status" value="1"/>
</dbReference>
<evidence type="ECO:0000313" key="5">
    <source>
        <dbReference type="EMBL" id="KAL0003741.1"/>
    </source>
</evidence>
<dbReference type="InterPro" id="IPR003958">
    <property type="entry name" value="CBFA_NFYB_domain"/>
</dbReference>
<comment type="caution">
    <text evidence="5">The sequence shown here is derived from an EMBL/GenBank/DDBJ whole genome shotgun (WGS) entry which is preliminary data.</text>
</comment>
<evidence type="ECO:0000256" key="1">
    <source>
        <dbReference type="ARBA" id="ARBA00004123"/>
    </source>
</evidence>
<dbReference type="InterPro" id="IPR009072">
    <property type="entry name" value="Histone-fold"/>
</dbReference>
<dbReference type="PANTHER" id="PTHR10252:SF54">
    <property type="entry name" value="CHROMATIN ACCESSIBILITY COMPLEX PROTEIN 1"/>
    <property type="match status" value="1"/>
</dbReference>
<feature type="transmembrane region" description="Helical" evidence="3">
    <location>
        <begin position="12"/>
        <end position="33"/>
    </location>
</feature>
<evidence type="ECO:0000259" key="4">
    <source>
        <dbReference type="Pfam" id="PF00808"/>
    </source>
</evidence>
<dbReference type="EMBL" id="JAZDWU010000004">
    <property type="protein sequence ID" value="KAL0003741.1"/>
    <property type="molecule type" value="Genomic_DNA"/>
</dbReference>
<feature type="domain" description="Transcription factor CBF/NF-Y/archaeal histone" evidence="4">
    <location>
        <begin position="41"/>
        <end position="98"/>
    </location>
</feature>
<proteinExistence type="predicted"/>